<dbReference type="AlphaFoldDB" id="A0A0B1YYD6"/>
<protein>
    <submittedName>
        <fullName evidence="2">Uncharacterized protein</fullName>
    </submittedName>
</protein>
<dbReference type="EMBL" id="JQGJ01000023">
    <property type="protein sequence ID" value="KHK62011.1"/>
    <property type="molecule type" value="Genomic_DNA"/>
</dbReference>
<sequence>MPGRLPRVALPSRSVCMRIGFGFSGGIGGDLDHDVQLHSKVEFTIFCDQAEGWRTVRRLVDQGMEPGRAEALPRTVSHKADSHSRG</sequence>
<reference evidence="3" key="1">
    <citation type="submission" date="2015-03" db="EMBL/GenBank/DDBJ databases">
        <title>Pseudomonas frederiksbergensis hydrocarbon degrader.</title>
        <authorList>
            <person name="Brown L.M."/>
            <person name="Ruiz O.N."/>
            <person name="Mueller S."/>
            <person name="Gunasekera T.S."/>
        </authorList>
    </citation>
    <scope>NUCLEOTIDE SEQUENCE [LARGE SCALE GENOMIC DNA]</scope>
    <source>
        <strain evidence="3">SI8</strain>
    </source>
</reference>
<evidence type="ECO:0000313" key="2">
    <source>
        <dbReference type="EMBL" id="KHK62011.1"/>
    </source>
</evidence>
<feature type="region of interest" description="Disordered" evidence="1">
    <location>
        <begin position="65"/>
        <end position="86"/>
    </location>
</feature>
<evidence type="ECO:0000313" key="3">
    <source>
        <dbReference type="Proteomes" id="UP000030949"/>
    </source>
</evidence>
<proteinExistence type="predicted"/>
<organism evidence="2 3">
    <name type="scientific">Pseudomonas frederiksbergensis</name>
    <dbReference type="NCBI Taxonomy" id="104087"/>
    <lineage>
        <taxon>Bacteria</taxon>
        <taxon>Pseudomonadati</taxon>
        <taxon>Pseudomonadota</taxon>
        <taxon>Gammaproteobacteria</taxon>
        <taxon>Pseudomonadales</taxon>
        <taxon>Pseudomonadaceae</taxon>
        <taxon>Pseudomonas</taxon>
    </lineage>
</organism>
<evidence type="ECO:0000256" key="1">
    <source>
        <dbReference type="SAM" id="MobiDB-lite"/>
    </source>
</evidence>
<gene>
    <name evidence="2" type="ORF">JZ00_25790</name>
</gene>
<comment type="caution">
    <text evidence="2">The sequence shown here is derived from an EMBL/GenBank/DDBJ whole genome shotgun (WGS) entry which is preliminary data.</text>
</comment>
<name>A0A0B1YYD6_9PSED</name>
<dbReference type="Proteomes" id="UP000030949">
    <property type="component" value="Unassembled WGS sequence"/>
</dbReference>
<accession>A0A0B1YYD6</accession>